<dbReference type="Gene3D" id="3.30.420.60">
    <property type="entry name" value="eRF1 domain 2"/>
    <property type="match status" value="1"/>
</dbReference>
<dbReference type="InterPro" id="IPR042226">
    <property type="entry name" value="eFR1_2_sf"/>
</dbReference>
<accession>U4LDH3</accession>
<dbReference type="GO" id="GO:0070651">
    <property type="term" value="P:nonfunctional rRNA decay"/>
    <property type="evidence" value="ECO:0007669"/>
    <property type="project" value="TreeGrafter"/>
</dbReference>
<dbReference type="SUPFAM" id="SSF55315">
    <property type="entry name" value="L30e-like"/>
    <property type="match status" value="1"/>
</dbReference>
<dbReference type="NCBIfam" id="TIGR00111">
    <property type="entry name" value="pelota"/>
    <property type="match status" value="1"/>
</dbReference>
<keyword evidence="4 6" id="KW-0963">Cytoplasm</keyword>
<evidence type="ECO:0000259" key="7">
    <source>
        <dbReference type="SMART" id="SM01194"/>
    </source>
</evidence>
<evidence type="ECO:0000256" key="1">
    <source>
        <dbReference type="ARBA" id="ARBA00001968"/>
    </source>
</evidence>
<dbReference type="PANTHER" id="PTHR10853:SF0">
    <property type="entry name" value="PROTEIN PELOTA HOMOLOG"/>
    <property type="match status" value="1"/>
</dbReference>
<evidence type="ECO:0000313" key="9">
    <source>
        <dbReference type="Proteomes" id="UP000018144"/>
    </source>
</evidence>
<evidence type="ECO:0000256" key="2">
    <source>
        <dbReference type="ARBA" id="ARBA00004496"/>
    </source>
</evidence>
<dbReference type="Proteomes" id="UP000018144">
    <property type="component" value="Unassembled WGS sequence"/>
</dbReference>
<dbReference type="GO" id="GO:0046872">
    <property type="term" value="F:metal ion binding"/>
    <property type="evidence" value="ECO:0007669"/>
    <property type="project" value="UniProtKB-KW"/>
</dbReference>
<dbReference type="SUPFAM" id="SSF53137">
    <property type="entry name" value="Translational machinery components"/>
    <property type="match status" value="1"/>
</dbReference>
<dbReference type="InterPro" id="IPR029064">
    <property type="entry name" value="Ribosomal_eL30-like_sf"/>
</dbReference>
<dbReference type="FunFam" id="3.30.1330.30:FF:000008">
    <property type="entry name" value="Protein pelota homolog"/>
    <property type="match status" value="1"/>
</dbReference>
<dbReference type="EMBL" id="HF935432">
    <property type="protein sequence ID" value="CCX08802.1"/>
    <property type="molecule type" value="Genomic_DNA"/>
</dbReference>
<dbReference type="eggNOG" id="KOG2869">
    <property type="taxonomic scope" value="Eukaryota"/>
</dbReference>
<name>U4LDH3_PYROM</name>
<comment type="cofactor">
    <cofactor evidence="1 6">
        <name>a divalent metal cation</name>
        <dbReference type="ChEBI" id="CHEBI:60240"/>
    </cofactor>
</comment>
<dbReference type="Pfam" id="PF03465">
    <property type="entry name" value="eRF1_3"/>
    <property type="match status" value="1"/>
</dbReference>
<dbReference type="GO" id="GO:0005737">
    <property type="term" value="C:cytoplasm"/>
    <property type="evidence" value="ECO:0007669"/>
    <property type="project" value="UniProtKB-SubCell"/>
</dbReference>
<dbReference type="InterPro" id="IPR005140">
    <property type="entry name" value="eRF1_Pelota-like_N"/>
</dbReference>
<evidence type="ECO:0000256" key="3">
    <source>
        <dbReference type="ARBA" id="ARBA00009504"/>
    </source>
</evidence>
<sequence>MHFIKKNITKDGDGYVTLRPEIPEDMWHSYNIIRPLDKLRTDALRRVTIGDEATGSTSSKRVHTILTLIIEKIDFDPSSSQLHLSGRTCEENAYVTLGQYHTLDLELHRNFTLYKSSWDSVALEELRKACTPGEGAEIAAITLHEGLATICAVGEHITVLKQRIEMAIPKKRGANTEAHDKGMQKFYAAITAAFLRLFDIEKLKVVLFGSPGYLAQRLREYIFMNATKMGDKTMLKAKGKFICEHTSSGHKFALNEMLASPTVKARLQDTRFAKETAAVERFMEMITTDELRAWYGKGPVERAVEKGAVATLLVNDSIYRSNDPAERKKWVEAKEEVEKYGGEVLVLSSIHESGVRLAQIGGIAAMLSFPLDDLEGEGDADEEVWE</sequence>
<dbReference type="InterPro" id="IPR038069">
    <property type="entry name" value="Pelota/DOM34_N"/>
</dbReference>
<dbReference type="SMART" id="SM01194">
    <property type="entry name" value="eRF1_1"/>
    <property type="match status" value="1"/>
</dbReference>
<dbReference type="GO" id="GO:0070966">
    <property type="term" value="P:nuclear-transcribed mRNA catabolic process, no-go decay"/>
    <property type="evidence" value="ECO:0007669"/>
    <property type="project" value="InterPro"/>
</dbReference>
<keyword evidence="5 6" id="KW-0479">Metal-binding</keyword>
<dbReference type="InterPro" id="IPR004405">
    <property type="entry name" value="TF_pelota"/>
</dbReference>
<protein>
    <recommendedName>
        <fullName evidence="6">Protein DOM34 homolog</fullName>
    </recommendedName>
</protein>
<dbReference type="Gene3D" id="3.30.1330.30">
    <property type="match status" value="1"/>
</dbReference>
<organism evidence="8 9">
    <name type="scientific">Pyronema omphalodes (strain CBS 100304)</name>
    <name type="common">Pyronema confluens</name>
    <dbReference type="NCBI Taxonomy" id="1076935"/>
    <lineage>
        <taxon>Eukaryota</taxon>
        <taxon>Fungi</taxon>
        <taxon>Dikarya</taxon>
        <taxon>Ascomycota</taxon>
        <taxon>Pezizomycotina</taxon>
        <taxon>Pezizomycetes</taxon>
        <taxon>Pezizales</taxon>
        <taxon>Pyronemataceae</taxon>
        <taxon>Pyronema</taxon>
    </lineage>
</organism>
<dbReference type="FunFam" id="2.30.30.870:FF:000001">
    <property type="entry name" value="Protein pelota homolog"/>
    <property type="match status" value="1"/>
</dbReference>
<dbReference type="InterPro" id="IPR005141">
    <property type="entry name" value="eRF1_2"/>
</dbReference>
<dbReference type="PANTHER" id="PTHR10853">
    <property type="entry name" value="PELOTA"/>
    <property type="match status" value="1"/>
</dbReference>
<dbReference type="AlphaFoldDB" id="U4LDH3"/>
<comment type="subcellular location">
    <subcellularLocation>
        <location evidence="2 6">Cytoplasm</location>
    </subcellularLocation>
</comment>
<comment type="similarity">
    <text evidence="3 6">Belongs to the eukaryotic release factor 1 family. Pelota subfamily.</text>
</comment>
<proteinExistence type="inferred from homology"/>
<dbReference type="GO" id="GO:0032790">
    <property type="term" value="P:ribosome disassembly"/>
    <property type="evidence" value="ECO:0007669"/>
    <property type="project" value="TreeGrafter"/>
</dbReference>
<evidence type="ECO:0000256" key="6">
    <source>
        <dbReference type="RuleBase" id="RU362019"/>
    </source>
</evidence>
<dbReference type="Gene3D" id="2.30.30.870">
    <property type="entry name" value="Pelota, domain A"/>
    <property type="match status" value="1"/>
</dbReference>
<dbReference type="InterPro" id="IPR058547">
    <property type="entry name" value="Pelota_N"/>
</dbReference>
<evidence type="ECO:0000256" key="5">
    <source>
        <dbReference type="ARBA" id="ARBA00022723"/>
    </source>
</evidence>
<dbReference type="GO" id="GO:0070481">
    <property type="term" value="P:nuclear-transcribed mRNA catabolic process, non-stop decay"/>
    <property type="evidence" value="ECO:0007669"/>
    <property type="project" value="InterPro"/>
</dbReference>
<dbReference type="Pfam" id="PF26356">
    <property type="entry name" value="Pelota_N"/>
    <property type="match status" value="1"/>
</dbReference>
<dbReference type="OMA" id="DDLWHLK"/>
<dbReference type="SUPFAM" id="SSF159065">
    <property type="entry name" value="Dom34/Pelota N-terminal domain-like"/>
    <property type="match status" value="1"/>
</dbReference>
<comment type="function">
    <text evidence="6">Component of the Dom34-Hbs1 complex, a complex that recognizes stalled ribosomes and triggers the No-Go Decay (NGD) pathway (PubMed:20890290). In the Dom34-Hbs1 complex, dom34 recognizes ribosomes stalled at the 3' end of an mRNA and engages stalled ribosomes by destabilizing mRNA in the mRNA channel. Following ribosome-binding, the Dom34-Hbs1 complex promotes the disassembly of stalled ribosomes, followed by degradation of damaged mRNAs as part of the NGD pathway.</text>
</comment>
<reference evidence="8 9" key="1">
    <citation type="journal article" date="2013" name="PLoS Genet.">
        <title>The genome and development-dependent transcriptomes of Pyronema confluens: a window into fungal evolution.</title>
        <authorList>
            <person name="Traeger S."/>
            <person name="Altegoer F."/>
            <person name="Freitag M."/>
            <person name="Gabaldon T."/>
            <person name="Kempken F."/>
            <person name="Kumar A."/>
            <person name="Marcet-Houben M."/>
            <person name="Poggeler S."/>
            <person name="Stajich J.E."/>
            <person name="Nowrousian M."/>
        </authorList>
    </citation>
    <scope>NUCLEOTIDE SEQUENCE [LARGE SCALE GENOMIC DNA]</scope>
    <source>
        <strain evidence="9">CBS 100304</strain>
        <tissue evidence="8">Vegetative mycelium</tissue>
    </source>
</reference>
<dbReference type="Pfam" id="PF03464">
    <property type="entry name" value="eRF1_2"/>
    <property type="match status" value="1"/>
</dbReference>
<evidence type="ECO:0000256" key="4">
    <source>
        <dbReference type="ARBA" id="ARBA00022490"/>
    </source>
</evidence>
<dbReference type="GO" id="GO:0071025">
    <property type="term" value="P:RNA surveillance"/>
    <property type="evidence" value="ECO:0007669"/>
    <property type="project" value="InterPro"/>
</dbReference>
<dbReference type="OrthoDB" id="10249111at2759"/>
<dbReference type="STRING" id="1076935.U4LDH3"/>
<dbReference type="InterPro" id="IPR005142">
    <property type="entry name" value="eRF1_3"/>
</dbReference>
<keyword evidence="9" id="KW-1185">Reference proteome</keyword>
<gene>
    <name evidence="8" type="ORF">PCON_08395</name>
</gene>
<evidence type="ECO:0000313" key="8">
    <source>
        <dbReference type="EMBL" id="CCX08802.1"/>
    </source>
</evidence>
<feature type="domain" description="eRF1/Pelota-like N-terminal" evidence="7">
    <location>
        <begin position="1"/>
        <end position="131"/>
    </location>
</feature>